<comment type="caution">
    <text evidence="1">The sequence shown here is derived from an EMBL/GenBank/DDBJ whole genome shotgun (WGS) entry which is preliminary data.</text>
</comment>
<reference evidence="1" key="1">
    <citation type="submission" date="2019-08" db="EMBL/GenBank/DDBJ databases">
        <authorList>
            <person name="Kucharzyk K."/>
            <person name="Murdoch R.W."/>
            <person name="Higgins S."/>
            <person name="Loffler F."/>
        </authorList>
    </citation>
    <scope>NUCLEOTIDE SEQUENCE</scope>
</reference>
<proteinExistence type="predicted"/>
<organism evidence="1">
    <name type="scientific">bioreactor metagenome</name>
    <dbReference type="NCBI Taxonomy" id="1076179"/>
    <lineage>
        <taxon>unclassified sequences</taxon>
        <taxon>metagenomes</taxon>
        <taxon>ecological metagenomes</taxon>
    </lineage>
</organism>
<dbReference type="AlphaFoldDB" id="A0A645DAY5"/>
<protein>
    <submittedName>
        <fullName evidence="1">Uncharacterized protein</fullName>
    </submittedName>
</protein>
<gene>
    <name evidence="1" type="ORF">SDC9_133494</name>
</gene>
<accession>A0A645DAY5</accession>
<sequence>MQSVKSKISRSKIYKGIFEPCETVKSEKILEDSHVRFYDEAAKLLTQIYMIKKGDEGCA</sequence>
<name>A0A645DAY5_9ZZZZ</name>
<dbReference type="EMBL" id="VSSQ01034455">
    <property type="protein sequence ID" value="MPM86405.1"/>
    <property type="molecule type" value="Genomic_DNA"/>
</dbReference>
<evidence type="ECO:0000313" key="1">
    <source>
        <dbReference type="EMBL" id="MPM86405.1"/>
    </source>
</evidence>